<feature type="non-terminal residue" evidence="7">
    <location>
        <position position="93"/>
    </location>
</feature>
<evidence type="ECO:0000313" key="8">
    <source>
        <dbReference type="Proteomes" id="UP001479436"/>
    </source>
</evidence>
<accession>A0ABR2VN08</accession>
<protein>
    <recommendedName>
        <fullName evidence="6">TauD/TfdA-like domain-containing protein</fullName>
    </recommendedName>
</protein>
<keyword evidence="5" id="KW-0408">Iron</keyword>
<evidence type="ECO:0000256" key="5">
    <source>
        <dbReference type="ARBA" id="ARBA00023004"/>
    </source>
</evidence>
<dbReference type="Gene3D" id="3.60.130.10">
    <property type="entry name" value="Clavaminate synthase-like"/>
    <property type="match status" value="1"/>
</dbReference>
<reference evidence="7 8" key="1">
    <citation type="submission" date="2023-04" db="EMBL/GenBank/DDBJ databases">
        <title>Genome of Basidiobolus ranarum AG-B5.</title>
        <authorList>
            <person name="Stajich J.E."/>
            <person name="Carter-House D."/>
            <person name="Gryganskyi A."/>
        </authorList>
    </citation>
    <scope>NUCLEOTIDE SEQUENCE [LARGE SCALE GENOMIC DNA]</scope>
    <source>
        <strain evidence="7 8">AG-B5</strain>
    </source>
</reference>
<comment type="caution">
    <text evidence="7">The sequence shown here is derived from an EMBL/GenBank/DDBJ whole genome shotgun (WGS) entry which is preliminary data.</text>
</comment>
<dbReference type="PANTHER" id="PTHR30468:SF1">
    <property type="entry name" value="ALPHA-KETOGLUTARATE-DEPENDENT SULFONATE DIOXYGENASE"/>
    <property type="match status" value="1"/>
</dbReference>
<dbReference type="InterPro" id="IPR003819">
    <property type="entry name" value="TauD/TfdA-like"/>
</dbReference>
<name>A0ABR2VN08_9FUNG</name>
<keyword evidence="8" id="KW-1185">Reference proteome</keyword>
<dbReference type="Proteomes" id="UP001479436">
    <property type="component" value="Unassembled WGS sequence"/>
</dbReference>
<evidence type="ECO:0000313" key="7">
    <source>
        <dbReference type="EMBL" id="KAK9685522.1"/>
    </source>
</evidence>
<dbReference type="SUPFAM" id="SSF51197">
    <property type="entry name" value="Clavaminate synthase-like"/>
    <property type="match status" value="1"/>
</dbReference>
<dbReference type="InterPro" id="IPR042098">
    <property type="entry name" value="TauD-like_sf"/>
</dbReference>
<feature type="domain" description="TauD/TfdA-like" evidence="6">
    <location>
        <begin position="49"/>
        <end position="92"/>
    </location>
</feature>
<keyword evidence="3" id="KW-0223">Dioxygenase</keyword>
<dbReference type="Pfam" id="PF02668">
    <property type="entry name" value="TauD"/>
    <property type="match status" value="1"/>
</dbReference>
<dbReference type="EMBL" id="JASJQH010008988">
    <property type="protein sequence ID" value="KAK9685522.1"/>
    <property type="molecule type" value="Genomic_DNA"/>
</dbReference>
<evidence type="ECO:0000256" key="3">
    <source>
        <dbReference type="ARBA" id="ARBA00022964"/>
    </source>
</evidence>
<evidence type="ECO:0000259" key="6">
    <source>
        <dbReference type="Pfam" id="PF02668"/>
    </source>
</evidence>
<proteinExistence type="inferred from homology"/>
<evidence type="ECO:0000256" key="1">
    <source>
        <dbReference type="ARBA" id="ARBA00005896"/>
    </source>
</evidence>
<dbReference type="PANTHER" id="PTHR30468">
    <property type="entry name" value="ALPHA-KETOGLUTARATE-DEPENDENT SULFONATE DIOXYGENASE"/>
    <property type="match status" value="1"/>
</dbReference>
<evidence type="ECO:0000256" key="2">
    <source>
        <dbReference type="ARBA" id="ARBA00022723"/>
    </source>
</evidence>
<keyword evidence="4" id="KW-0560">Oxidoreductase</keyword>
<dbReference type="InterPro" id="IPR051323">
    <property type="entry name" value="AtsK-like"/>
</dbReference>
<comment type="similarity">
    <text evidence="1">Belongs to the TfdA dioxygenase family.</text>
</comment>
<evidence type="ECO:0000256" key="4">
    <source>
        <dbReference type="ARBA" id="ARBA00023002"/>
    </source>
</evidence>
<sequence length="93" mass="10457">MTITSQEPISTKDNSAVKALNNYRNPQYIQGFKAHPERRNLLEAATRRTDLTPSIGTELEGLQLAKLTDAQLEDLLALIAERGVVFFRDQDLD</sequence>
<gene>
    <name evidence="7" type="ORF">K7432_015466</name>
</gene>
<keyword evidence="2" id="KW-0479">Metal-binding</keyword>
<organism evidence="7 8">
    <name type="scientific">Basidiobolus ranarum</name>
    <dbReference type="NCBI Taxonomy" id="34480"/>
    <lineage>
        <taxon>Eukaryota</taxon>
        <taxon>Fungi</taxon>
        <taxon>Fungi incertae sedis</taxon>
        <taxon>Zoopagomycota</taxon>
        <taxon>Entomophthoromycotina</taxon>
        <taxon>Basidiobolomycetes</taxon>
        <taxon>Basidiobolales</taxon>
        <taxon>Basidiobolaceae</taxon>
        <taxon>Basidiobolus</taxon>
    </lineage>
</organism>